<feature type="repeat" description="ANK" evidence="3">
    <location>
        <begin position="130"/>
        <end position="152"/>
    </location>
</feature>
<dbReference type="SUPFAM" id="SSF48403">
    <property type="entry name" value="Ankyrin repeat"/>
    <property type="match status" value="1"/>
</dbReference>
<feature type="repeat" description="ANK" evidence="3">
    <location>
        <begin position="18"/>
        <end position="50"/>
    </location>
</feature>
<evidence type="ECO:0000256" key="1">
    <source>
        <dbReference type="ARBA" id="ARBA00022737"/>
    </source>
</evidence>
<keyword evidence="5" id="KW-1185">Reference proteome</keyword>
<keyword evidence="2 3" id="KW-0040">ANK repeat</keyword>
<evidence type="ECO:0000313" key="4">
    <source>
        <dbReference type="EMBL" id="PGH11101.1"/>
    </source>
</evidence>
<keyword evidence="1" id="KW-0677">Repeat</keyword>
<dbReference type="EMBL" id="PDNB01000077">
    <property type="protein sequence ID" value="PGH11101.1"/>
    <property type="molecule type" value="Genomic_DNA"/>
</dbReference>
<dbReference type="PANTHER" id="PTHR24189">
    <property type="entry name" value="MYOTROPHIN"/>
    <property type="match status" value="1"/>
</dbReference>
<organism evidence="4 5">
    <name type="scientific">Helicocarpus griseus UAMH5409</name>
    <dbReference type="NCBI Taxonomy" id="1447875"/>
    <lineage>
        <taxon>Eukaryota</taxon>
        <taxon>Fungi</taxon>
        <taxon>Dikarya</taxon>
        <taxon>Ascomycota</taxon>
        <taxon>Pezizomycotina</taxon>
        <taxon>Eurotiomycetes</taxon>
        <taxon>Eurotiomycetidae</taxon>
        <taxon>Onygenales</taxon>
        <taxon>Ajellomycetaceae</taxon>
        <taxon>Helicocarpus</taxon>
    </lineage>
</organism>
<dbReference type="PROSITE" id="PS50088">
    <property type="entry name" value="ANK_REPEAT"/>
    <property type="match status" value="3"/>
</dbReference>
<name>A0A2B7XQQ9_9EURO</name>
<evidence type="ECO:0000256" key="3">
    <source>
        <dbReference type="PROSITE-ProRule" id="PRU00023"/>
    </source>
</evidence>
<dbReference type="InterPro" id="IPR002110">
    <property type="entry name" value="Ankyrin_rpt"/>
</dbReference>
<protein>
    <submittedName>
        <fullName evidence="4">Uncharacterized protein</fullName>
    </submittedName>
</protein>
<evidence type="ECO:0000313" key="5">
    <source>
        <dbReference type="Proteomes" id="UP000223968"/>
    </source>
</evidence>
<accession>A0A2B7XQQ9</accession>
<dbReference type="AlphaFoldDB" id="A0A2B7XQQ9"/>
<sequence>MVKLLLAKGAKVDSKDSTGRTPLSWAAETSQELLASTILEAGAQVDYKGNSGYTPLFYAISPKQDFCFFEAVEDDLPTLVDVMLTEGIDPNSVNSSGETPLLIAAREGHGRVVDVLLGKSGVNINFKAGDGTTPLHQALSRRRLDVVKLLLKDHRVDVECKDFSGCTPLQYLVSDVLYGWVWSPPLKPSPDVRFKLLRLLLDRSGFAIKSGNEDANTLLSEATIRCYRDIKATLVFERGIKSEPKYGKG</sequence>
<feature type="repeat" description="ANK" evidence="3">
    <location>
        <begin position="96"/>
        <end position="129"/>
    </location>
</feature>
<evidence type="ECO:0000256" key="2">
    <source>
        <dbReference type="ARBA" id="ARBA00023043"/>
    </source>
</evidence>
<dbReference type="Proteomes" id="UP000223968">
    <property type="component" value="Unassembled WGS sequence"/>
</dbReference>
<dbReference type="STRING" id="1447875.A0A2B7XQQ9"/>
<comment type="caution">
    <text evidence="4">The sequence shown here is derived from an EMBL/GenBank/DDBJ whole genome shotgun (WGS) entry which is preliminary data.</text>
</comment>
<dbReference type="Gene3D" id="1.25.40.20">
    <property type="entry name" value="Ankyrin repeat-containing domain"/>
    <property type="match status" value="3"/>
</dbReference>
<dbReference type="OrthoDB" id="4188641at2759"/>
<dbReference type="PROSITE" id="PS50297">
    <property type="entry name" value="ANK_REP_REGION"/>
    <property type="match status" value="3"/>
</dbReference>
<proteinExistence type="predicted"/>
<dbReference type="PANTHER" id="PTHR24189:SF50">
    <property type="entry name" value="ANKYRIN REPEAT AND SOCS BOX PROTEIN 2"/>
    <property type="match status" value="1"/>
</dbReference>
<gene>
    <name evidence="4" type="ORF">AJ79_05046</name>
</gene>
<dbReference type="InterPro" id="IPR050745">
    <property type="entry name" value="Multifunctional_regulatory"/>
</dbReference>
<dbReference type="SMART" id="SM00248">
    <property type="entry name" value="ANK"/>
    <property type="match status" value="5"/>
</dbReference>
<dbReference type="Pfam" id="PF12796">
    <property type="entry name" value="Ank_2"/>
    <property type="match status" value="2"/>
</dbReference>
<dbReference type="InterPro" id="IPR036770">
    <property type="entry name" value="Ankyrin_rpt-contain_sf"/>
</dbReference>
<reference evidence="4 5" key="1">
    <citation type="submission" date="2017-10" db="EMBL/GenBank/DDBJ databases">
        <title>Comparative genomics in systemic dimorphic fungi from Ajellomycetaceae.</title>
        <authorList>
            <person name="Munoz J.F."/>
            <person name="Mcewen J.G."/>
            <person name="Clay O.K."/>
            <person name="Cuomo C.A."/>
        </authorList>
    </citation>
    <scope>NUCLEOTIDE SEQUENCE [LARGE SCALE GENOMIC DNA]</scope>
    <source>
        <strain evidence="4 5">UAMH5409</strain>
    </source>
</reference>